<dbReference type="Proteomes" id="UP001148737">
    <property type="component" value="Unassembled WGS sequence"/>
</dbReference>
<dbReference type="EMBL" id="JANAKD010000791">
    <property type="protein sequence ID" value="KAJ3488396.1"/>
    <property type="molecule type" value="Genomic_DNA"/>
</dbReference>
<sequence>MDAAGLREAVAQPPFPAEPDPPDWDYMQCVRYYMTVHRPRILALLGPRKVPAFHIRNSWSIRFMCQMVCCKIENLARVRGKLLVPGEDSSMSGLWQSYWRFMHEQLALVNKLVCENPPKIEEFISALMQLMRFDLVAKGNTWQKHMDGLFAYIESIGGVGFVLKQTKPAPVICALLRRTIICNTTSPARMQVLGYDRYTDKQLTQAFKLFHLHEMPCPSDLFLVVVHVTRIRQRASVINMLNREPFEAAVQQVFTDIDRFDETVSSKAKRPKDEGLKEAIPRIFKVAVRLYAIMTLPRTAVLAAFPNVSSYRELRASQRYELMEGLKIALAAMASTDESVVLGWPMMVAGVAAGVPHSRYKSDDPDYEYALSTKKTVESYFYAHWLDPISTCVELAILEQLRNYWRSGGTEWEECFYQPTPS</sequence>
<comment type="caution">
    <text evidence="1">The sequence shown here is derived from an EMBL/GenBank/DDBJ whole genome shotgun (WGS) entry which is preliminary data.</text>
</comment>
<evidence type="ECO:0000313" key="2">
    <source>
        <dbReference type="Proteomes" id="UP001148737"/>
    </source>
</evidence>
<reference evidence="1" key="1">
    <citation type="submission" date="2022-07" db="EMBL/GenBank/DDBJ databases">
        <title>Genome Sequence of Lecanicillium saksenae.</title>
        <authorList>
            <person name="Buettner E."/>
        </authorList>
    </citation>
    <scope>NUCLEOTIDE SEQUENCE</scope>
    <source>
        <strain evidence="1">VT-O1</strain>
    </source>
</reference>
<protein>
    <submittedName>
        <fullName evidence="1">Uncharacterized protein</fullName>
    </submittedName>
</protein>
<keyword evidence="2" id="KW-1185">Reference proteome</keyword>
<evidence type="ECO:0000313" key="1">
    <source>
        <dbReference type="EMBL" id="KAJ3488396.1"/>
    </source>
</evidence>
<name>A0ACC1QQB0_9HYPO</name>
<proteinExistence type="predicted"/>
<accession>A0ACC1QQB0</accession>
<gene>
    <name evidence="1" type="ORF">NLG97_g6204</name>
</gene>
<organism evidence="1 2">
    <name type="scientific">Lecanicillium saksenae</name>
    <dbReference type="NCBI Taxonomy" id="468837"/>
    <lineage>
        <taxon>Eukaryota</taxon>
        <taxon>Fungi</taxon>
        <taxon>Dikarya</taxon>
        <taxon>Ascomycota</taxon>
        <taxon>Pezizomycotina</taxon>
        <taxon>Sordariomycetes</taxon>
        <taxon>Hypocreomycetidae</taxon>
        <taxon>Hypocreales</taxon>
        <taxon>Cordycipitaceae</taxon>
        <taxon>Lecanicillium</taxon>
    </lineage>
</organism>